<dbReference type="GO" id="GO:0046873">
    <property type="term" value="F:metal ion transmembrane transporter activity"/>
    <property type="evidence" value="ECO:0007669"/>
    <property type="project" value="InterPro"/>
</dbReference>
<reference evidence="7 8" key="1">
    <citation type="submission" date="2017-05" db="EMBL/GenBank/DDBJ databases">
        <title>Vagococcus spp. assemblies.</title>
        <authorList>
            <person name="Gulvik C.A."/>
        </authorList>
    </citation>
    <scope>NUCLEOTIDE SEQUENCE [LARGE SCALE GENOMIC DNA]</scope>
    <source>
        <strain evidence="7 8">SS1995</strain>
    </source>
</reference>
<sequence>MLAEHNMNENFKWLETCQLDNKEKRILQGMYQIPLEIINYVTDIYEQSSYDDDELTGFRLLIIHMPIKLDANLRYTTRPVSFLIRGNRILTFHSGGSADVSQKFADMSDWKEENMTVNTFLLASLSDLFELFMKNVSYLIKERHKLDELLPKEMTNKNLLELSYLQQTLVYFSSAAKSNVDAVKDLLRSANGQALNSIEKERLEDVLIEADQLMHMVQLESEVVDKTAQIFDSIMNNNLNDTMGLLTIWSLALAIPTVITGFYGMNIDLPTFGFHYDWIVLVIISVILIVLLVLAIRRIKRF</sequence>
<evidence type="ECO:0008006" key="9">
    <source>
        <dbReference type="Google" id="ProtNLM"/>
    </source>
</evidence>
<gene>
    <name evidence="7" type="ORF">CBF37_03405</name>
</gene>
<dbReference type="InterPro" id="IPR002523">
    <property type="entry name" value="MgTranspt_CorA/ZnTranspt_ZntB"/>
</dbReference>
<comment type="similarity">
    <text evidence="2">Belongs to the CorA metal ion transporter (MIT) (TC 1.A.35) family.</text>
</comment>
<dbReference type="SUPFAM" id="SSF143865">
    <property type="entry name" value="CorA soluble domain-like"/>
    <property type="match status" value="1"/>
</dbReference>
<evidence type="ECO:0000256" key="4">
    <source>
        <dbReference type="ARBA" id="ARBA00022989"/>
    </source>
</evidence>
<evidence type="ECO:0000256" key="3">
    <source>
        <dbReference type="ARBA" id="ARBA00022692"/>
    </source>
</evidence>
<organism evidence="7 8">
    <name type="scientific">Vagococcus vulneris</name>
    <dbReference type="NCBI Taxonomy" id="1977869"/>
    <lineage>
        <taxon>Bacteria</taxon>
        <taxon>Bacillati</taxon>
        <taxon>Bacillota</taxon>
        <taxon>Bacilli</taxon>
        <taxon>Lactobacillales</taxon>
        <taxon>Enterococcaceae</taxon>
        <taxon>Vagococcus</taxon>
    </lineage>
</organism>
<dbReference type="Gene3D" id="3.30.460.20">
    <property type="entry name" value="CorA soluble domain-like"/>
    <property type="match status" value="1"/>
</dbReference>
<evidence type="ECO:0000256" key="6">
    <source>
        <dbReference type="SAM" id="Phobius"/>
    </source>
</evidence>
<accession>A0A430A0E0</accession>
<comment type="subcellular location">
    <subcellularLocation>
        <location evidence="1">Membrane</location>
        <topology evidence="1">Multi-pass membrane protein</topology>
    </subcellularLocation>
</comment>
<dbReference type="AlphaFoldDB" id="A0A430A0E0"/>
<dbReference type="EMBL" id="NGJS01000003">
    <property type="protein sequence ID" value="RST99784.1"/>
    <property type="molecule type" value="Genomic_DNA"/>
</dbReference>
<evidence type="ECO:0000256" key="1">
    <source>
        <dbReference type="ARBA" id="ARBA00004141"/>
    </source>
</evidence>
<dbReference type="Proteomes" id="UP000287857">
    <property type="component" value="Unassembled WGS sequence"/>
</dbReference>
<dbReference type="Gene3D" id="1.20.58.340">
    <property type="entry name" value="Magnesium transport protein CorA, transmembrane region"/>
    <property type="match status" value="2"/>
</dbReference>
<dbReference type="InterPro" id="IPR045861">
    <property type="entry name" value="CorA_cytoplasmic_dom"/>
</dbReference>
<dbReference type="Pfam" id="PF01544">
    <property type="entry name" value="CorA"/>
    <property type="match status" value="1"/>
</dbReference>
<proteinExistence type="inferred from homology"/>
<comment type="caution">
    <text evidence="7">The sequence shown here is derived from an EMBL/GenBank/DDBJ whole genome shotgun (WGS) entry which is preliminary data.</text>
</comment>
<dbReference type="InterPro" id="IPR045863">
    <property type="entry name" value="CorA_TM1_TM2"/>
</dbReference>
<feature type="transmembrane region" description="Helical" evidence="6">
    <location>
        <begin position="243"/>
        <end position="264"/>
    </location>
</feature>
<dbReference type="InterPro" id="IPR047199">
    <property type="entry name" value="CorA-like"/>
</dbReference>
<dbReference type="RefSeq" id="WP_125983319.1">
    <property type="nucleotide sequence ID" value="NZ_NGJS01000003.1"/>
</dbReference>
<keyword evidence="5 6" id="KW-0472">Membrane</keyword>
<evidence type="ECO:0000256" key="5">
    <source>
        <dbReference type="ARBA" id="ARBA00023136"/>
    </source>
</evidence>
<keyword evidence="4 6" id="KW-1133">Transmembrane helix</keyword>
<dbReference type="PANTHER" id="PTHR47891:SF1">
    <property type="entry name" value="CORA-MAGNESIUM AND COBALT TRANSPORTER"/>
    <property type="match status" value="1"/>
</dbReference>
<dbReference type="PANTHER" id="PTHR47891">
    <property type="entry name" value="TRANSPORTER-RELATED"/>
    <property type="match status" value="1"/>
</dbReference>
<evidence type="ECO:0000313" key="8">
    <source>
        <dbReference type="Proteomes" id="UP000287857"/>
    </source>
</evidence>
<dbReference type="OrthoDB" id="9803416at2"/>
<keyword evidence="8" id="KW-1185">Reference proteome</keyword>
<keyword evidence="3 6" id="KW-0812">Transmembrane</keyword>
<dbReference type="CDD" id="cd12827">
    <property type="entry name" value="EcCorA_ZntB-like_u2"/>
    <property type="match status" value="1"/>
</dbReference>
<dbReference type="SUPFAM" id="SSF144083">
    <property type="entry name" value="Magnesium transport protein CorA, transmembrane region"/>
    <property type="match status" value="1"/>
</dbReference>
<evidence type="ECO:0000313" key="7">
    <source>
        <dbReference type="EMBL" id="RST99784.1"/>
    </source>
</evidence>
<name>A0A430A0E0_9ENTE</name>
<protein>
    <recommendedName>
        <fullName evidence="9">Magnesium transporter CorA</fullName>
    </recommendedName>
</protein>
<feature type="transmembrane region" description="Helical" evidence="6">
    <location>
        <begin position="276"/>
        <end position="296"/>
    </location>
</feature>
<dbReference type="GO" id="GO:0016020">
    <property type="term" value="C:membrane"/>
    <property type="evidence" value="ECO:0007669"/>
    <property type="project" value="UniProtKB-SubCell"/>
</dbReference>
<evidence type="ECO:0000256" key="2">
    <source>
        <dbReference type="ARBA" id="ARBA00009765"/>
    </source>
</evidence>